<organism evidence="1 2">
    <name type="scientific">Ricinus communis</name>
    <name type="common">Castor bean</name>
    <dbReference type="NCBI Taxonomy" id="3988"/>
    <lineage>
        <taxon>Eukaryota</taxon>
        <taxon>Viridiplantae</taxon>
        <taxon>Streptophyta</taxon>
        <taxon>Embryophyta</taxon>
        <taxon>Tracheophyta</taxon>
        <taxon>Spermatophyta</taxon>
        <taxon>Magnoliopsida</taxon>
        <taxon>eudicotyledons</taxon>
        <taxon>Gunneridae</taxon>
        <taxon>Pentapetalae</taxon>
        <taxon>rosids</taxon>
        <taxon>fabids</taxon>
        <taxon>Malpighiales</taxon>
        <taxon>Euphorbiaceae</taxon>
        <taxon>Acalyphoideae</taxon>
        <taxon>Acalypheae</taxon>
        <taxon>Ricinus</taxon>
    </lineage>
</organism>
<sequence>MEPSPTPLLTKKLCNMIRIAFFTVQKGVSKSKFMVDLHLMMKRGKILKKAMNDLMLEHQASLSCRSDNMDMSFVSPMSCRSHDVHLSFVSPHEYEFSCSSSCSSYRPYNPRLHSNRRRSTRHYLRKHQVSYQRTTPYIWADDDMASEGSGGESQGFGWSPLVRQVRITDSPFTVRDGGDNEDSMKVDMEAEKFIDRPKFFGSPKKSQRFDLDFSE</sequence>
<protein>
    <recommendedName>
        <fullName evidence="3">Avr9/Cf-9 rapidly elicited protein 146</fullName>
    </recommendedName>
</protein>
<evidence type="ECO:0008006" key="3">
    <source>
        <dbReference type="Google" id="ProtNLM"/>
    </source>
</evidence>
<dbReference type="PANTHER" id="PTHR33265">
    <property type="entry name" value="AVR9/CF-9 RAPIDLY ELICITED PROTEIN-RELATED"/>
    <property type="match status" value="1"/>
</dbReference>
<reference evidence="2" key="1">
    <citation type="journal article" date="2010" name="Nat. Biotechnol.">
        <title>Draft genome sequence of the oilseed species Ricinus communis.</title>
        <authorList>
            <person name="Chan A.P."/>
            <person name="Crabtree J."/>
            <person name="Zhao Q."/>
            <person name="Lorenzi H."/>
            <person name="Orvis J."/>
            <person name="Puiu D."/>
            <person name="Melake-Berhan A."/>
            <person name="Jones K.M."/>
            <person name="Redman J."/>
            <person name="Chen G."/>
            <person name="Cahoon E.B."/>
            <person name="Gedil M."/>
            <person name="Stanke M."/>
            <person name="Haas B.J."/>
            <person name="Wortman J.R."/>
            <person name="Fraser-Liggett C.M."/>
            <person name="Ravel J."/>
            <person name="Rabinowicz P.D."/>
        </authorList>
    </citation>
    <scope>NUCLEOTIDE SEQUENCE [LARGE SCALE GENOMIC DNA]</scope>
    <source>
        <strain evidence="2">cv. Hale</strain>
    </source>
</reference>
<evidence type="ECO:0000313" key="1">
    <source>
        <dbReference type="EMBL" id="EEF45864.1"/>
    </source>
</evidence>
<dbReference type="EMBL" id="EQ973807">
    <property type="protein sequence ID" value="EEF45864.1"/>
    <property type="molecule type" value="Genomic_DNA"/>
</dbReference>
<dbReference type="STRING" id="3988.B9RS04"/>
<dbReference type="eggNOG" id="ENOG502RXSC">
    <property type="taxonomic scope" value="Eukaryota"/>
</dbReference>
<gene>
    <name evidence="1" type="ORF">RCOM_0800830</name>
</gene>
<name>B9RS04_RICCO</name>
<dbReference type="Proteomes" id="UP000008311">
    <property type="component" value="Unassembled WGS sequence"/>
</dbReference>
<evidence type="ECO:0000313" key="2">
    <source>
        <dbReference type="Proteomes" id="UP000008311"/>
    </source>
</evidence>
<dbReference type="AlphaFoldDB" id="B9RS04"/>
<accession>B9RS04</accession>
<dbReference type="InParanoid" id="B9RS04"/>
<keyword evidence="2" id="KW-1185">Reference proteome</keyword>
<dbReference type="PANTHER" id="PTHR33265:SF28">
    <property type="entry name" value="DUF761 DOMAIN-CONTAINING PROTEIN"/>
    <property type="match status" value="1"/>
</dbReference>
<proteinExistence type="predicted"/>